<evidence type="ECO:0000313" key="1">
    <source>
        <dbReference type="EMBL" id="JAH50325.1"/>
    </source>
</evidence>
<proteinExistence type="predicted"/>
<reference evidence="1" key="2">
    <citation type="journal article" date="2015" name="Fish Shellfish Immunol.">
        <title>Early steps in the European eel (Anguilla anguilla)-Vibrio vulnificus interaction in the gills: Role of the RtxA13 toxin.</title>
        <authorList>
            <person name="Callol A."/>
            <person name="Pajuelo D."/>
            <person name="Ebbesson L."/>
            <person name="Teles M."/>
            <person name="MacKenzie S."/>
            <person name="Amaro C."/>
        </authorList>
    </citation>
    <scope>NUCLEOTIDE SEQUENCE</scope>
</reference>
<name>A0A0E9TBS5_ANGAN</name>
<accession>A0A0E9TBS5</accession>
<dbReference type="EMBL" id="GBXM01058252">
    <property type="protein sequence ID" value="JAH50325.1"/>
    <property type="molecule type" value="Transcribed_RNA"/>
</dbReference>
<reference evidence="1" key="1">
    <citation type="submission" date="2014-11" db="EMBL/GenBank/DDBJ databases">
        <authorList>
            <person name="Amaro Gonzalez C."/>
        </authorList>
    </citation>
    <scope>NUCLEOTIDE SEQUENCE</scope>
</reference>
<organism evidence="1">
    <name type="scientific">Anguilla anguilla</name>
    <name type="common">European freshwater eel</name>
    <name type="synonym">Muraena anguilla</name>
    <dbReference type="NCBI Taxonomy" id="7936"/>
    <lineage>
        <taxon>Eukaryota</taxon>
        <taxon>Metazoa</taxon>
        <taxon>Chordata</taxon>
        <taxon>Craniata</taxon>
        <taxon>Vertebrata</taxon>
        <taxon>Euteleostomi</taxon>
        <taxon>Actinopterygii</taxon>
        <taxon>Neopterygii</taxon>
        <taxon>Teleostei</taxon>
        <taxon>Anguilliformes</taxon>
        <taxon>Anguillidae</taxon>
        <taxon>Anguilla</taxon>
    </lineage>
</organism>
<sequence length="11" mass="1364">MKEREIKETEA</sequence>
<protein>
    <submittedName>
        <fullName evidence="1">Uncharacterized protein</fullName>
    </submittedName>
</protein>